<evidence type="ECO:0000256" key="3">
    <source>
        <dbReference type="ARBA" id="ARBA00022475"/>
    </source>
</evidence>
<accession>A0AAE1GTL9</accession>
<comment type="subcellular location">
    <subcellularLocation>
        <location evidence="1">Cell membrane</location>
        <topology evidence="1">Multi-pass membrane protein</topology>
    </subcellularLocation>
    <subcellularLocation>
        <location evidence="7">Membrane</location>
        <topology evidence="7">Multi-pass membrane protein</topology>
    </subcellularLocation>
</comment>
<feature type="transmembrane region" description="Helical" evidence="7">
    <location>
        <begin position="350"/>
        <end position="370"/>
    </location>
</feature>
<dbReference type="AlphaFoldDB" id="A0AAE1GTL9"/>
<reference evidence="9" key="2">
    <citation type="journal article" date="2023" name="BMC Genomics">
        <title>Pest status, molecular evolution, and epigenetic factors derived from the genome assembly of Frankliniella fusca, a thysanopteran phytovirus vector.</title>
        <authorList>
            <person name="Catto M.A."/>
            <person name="Labadie P.E."/>
            <person name="Jacobson A.L."/>
            <person name="Kennedy G.G."/>
            <person name="Srinivasan R."/>
            <person name="Hunt B.G."/>
        </authorList>
    </citation>
    <scope>NUCLEOTIDE SEQUENCE</scope>
    <source>
        <strain evidence="9">PL_HMW_Pooled</strain>
    </source>
</reference>
<feature type="compositionally biased region" description="Polar residues" evidence="8">
    <location>
        <begin position="407"/>
        <end position="419"/>
    </location>
</feature>
<evidence type="ECO:0000256" key="6">
    <source>
        <dbReference type="ARBA" id="ARBA00023136"/>
    </source>
</evidence>
<feature type="transmembrane region" description="Helical" evidence="7">
    <location>
        <begin position="156"/>
        <end position="178"/>
    </location>
</feature>
<dbReference type="EMBL" id="JAHWGI010000085">
    <property type="protein sequence ID" value="KAK3909130.1"/>
    <property type="molecule type" value="Genomic_DNA"/>
</dbReference>
<feature type="transmembrane region" description="Helical" evidence="7">
    <location>
        <begin position="316"/>
        <end position="338"/>
    </location>
</feature>
<feature type="region of interest" description="Disordered" evidence="8">
    <location>
        <begin position="457"/>
        <end position="485"/>
    </location>
</feature>
<dbReference type="Proteomes" id="UP001219518">
    <property type="component" value="Unassembled WGS sequence"/>
</dbReference>
<dbReference type="InterPro" id="IPR050895">
    <property type="entry name" value="XK-related_scramblase"/>
</dbReference>
<dbReference type="PANTHER" id="PTHR16024:SF4">
    <property type="entry name" value="XK-RELATED PROTEIN"/>
    <property type="match status" value="1"/>
</dbReference>
<name>A0AAE1GTL9_9NEOP</name>
<feature type="transmembrane region" description="Helical" evidence="7">
    <location>
        <begin position="220"/>
        <end position="240"/>
    </location>
</feature>
<evidence type="ECO:0000256" key="8">
    <source>
        <dbReference type="SAM" id="MobiDB-lite"/>
    </source>
</evidence>
<keyword evidence="10" id="KW-1185">Reference proteome</keyword>
<feature type="region of interest" description="Disordered" evidence="8">
    <location>
        <begin position="388"/>
        <end position="421"/>
    </location>
</feature>
<dbReference type="GO" id="GO:0005886">
    <property type="term" value="C:plasma membrane"/>
    <property type="evidence" value="ECO:0007669"/>
    <property type="project" value="UniProtKB-SubCell"/>
</dbReference>
<dbReference type="InterPro" id="IPR018629">
    <property type="entry name" value="XK-rel"/>
</dbReference>
<evidence type="ECO:0000313" key="9">
    <source>
        <dbReference type="EMBL" id="KAK3909130.1"/>
    </source>
</evidence>
<evidence type="ECO:0000313" key="10">
    <source>
        <dbReference type="Proteomes" id="UP001219518"/>
    </source>
</evidence>
<evidence type="ECO:0000256" key="4">
    <source>
        <dbReference type="ARBA" id="ARBA00022692"/>
    </source>
</evidence>
<gene>
    <name evidence="9" type="ORF">KUF71_003729</name>
</gene>
<keyword evidence="3" id="KW-1003">Cell membrane</keyword>
<feature type="transmembrane region" description="Helical" evidence="7">
    <location>
        <begin position="116"/>
        <end position="136"/>
    </location>
</feature>
<reference evidence="9" key="1">
    <citation type="submission" date="2021-07" db="EMBL/GenBank/DDBJ databases">
        <authorList>
            <person name="Catto M.A."/>
            <person name="Jacobson A."/>
            <person name="Kennedy G."/>
            <person name="Labadie P."/>
            <person name="Hunt B.G."/>
            <person name="Srinivasan R."/>
        </authorList>
    </citation>
    <scope>NUCLEOTIDE SEQUENCE</scope>
    <source>
        <strain evidence="9">PL_HMW_Pooled</strain>
        <tissue evidence="9">Head</tissue>
    </source>
</reference>
<feature type="transmembrane region" description="Helical" evidence="7">
    <location>
        <begin position="285"/>
        <end position="304"/>
    </location>
</feature>
<proteinExistence type="inferred from homology"/>
<dbReference type="Pfam" id="PF09815">
    <property type="entry name" value="XK-related"/>
    <property type="match status" value="1"/>
</dbReference>
<feature type="transmembrane region" description="Helical" evidence="7">
    <location>
        <begin position="62"/>
        <end position="86"/>
    </location>
</feature>
<organism evidence="9 10">
    <name type="scientific">Frankliniella fusca</name>
    <dbReference type="NCBI Taxonomy" id="407009"/>
    <lineage>
        <taxon>Eukaryota</taxon>
        <taxon>Metazoa</taxon>
        <taxon>Ecdysozoa</taxon>
        <taxon>Arthropoda</taxon>
        <taxon>Hexapoda</taxon>
        <taxon>Insecta</taxon>
        <taxon>Pterygota</taxon>
        <taxon>Neoptera</taxon>
        <taxon>Paraneoptera</taxon>
        <taxon>Thysanoptera</taxon>
        <taxon>Terebrantia</taxon>
        <taxon>Thripoidea</taxon>
        <taxon>Thripidae</taxon>
        <taxon>Frankliniella</taxon>
    </lineage>
</organism>
<protein>
    <recommendedName>
        <fullName evidence="7">XK-related protein</fullName>
    </recommendedName>
</protein>
<comment type="similarity">
    <text evidence="2 7">Belongs to the XK family.</text>
</comment>
<feature type="transmembrane region" description="Helical" evidence="7">
    <location>
        <begin position="190"/>
        <end position="208"/>
    </location>
</feature>
<feature type="transmembrane region" description="Helical" evidence="7">
    <location>
        <begin position="30"/>
        <end position="55"/>
    </location>
</feature>
<dbReference type="PANTHER" id="PTHR16024">
    <property type="entry name" value="XK-RELATED PROTEIN"/>
    <property type="match status" value="1"/>
</dbReference>
<feature type="transmembrane region" description="Helical" evidence="7">
    <location>
        <begin position="252"/>
        <end position="273"/>
    </location>
</feature>
<keyword evidence="4 7" id="KW-0812">Transmembrane</keyword>
<evidence type="ECO:0000256" key="5">
    <source>
        <dbReference type="ARBA" id="ARBA00022989"/>
    </source>
</evidence>
<keyword evidence="5 7" id="KW-1133">Transmembrane helix</keyword>
<evidence type="ECO:0000256" key="1">
    <source>
        <dbReference type="ARBA" id="ARBA00004651"/>
    </source>
</evidence>
<feature type="region of interest" description="Disordered" evidence="8">
    <location>
        <begin position="664"/>
        <end position="725"/>
    </location>
</feature>
<feature type="compositionally biased region" description="Basic and acidic residues" evidence="8">
    <location>
        <begin position="476"/>
        <end position="485"/>
    </location>
</feature>
<comment type="caution">
    <text evidence="9">The sequence shown here is derived from an EMBL/GenBank/DDBJ whole genome shotgun (WGS) entry which is preliminary data.</text>
</comment>
<sequence>MSDPAEKFIFLFICAIQMGADHEFLPLCDVLFNIISLAGYFCDVVFDLVMSYALYRRDEVHWFAFTLSFILISLIISQVVSVRWYLRASWRNGLLEKGDVSTSTAESSISSEGNKIIRYLVITLHFVQCGVLWRYFKLFIPVDLRFVKHEVRELCLLRLIHAFVEAAPMLLLQLYLLWQSDQPKEFSDLNMVSTILSLFSVCWALASFTKNVRLHNIHRLVLTWLGVIFQFFWRLGTVWSRMTALAIYATLYGYWVLVVIALHWVCMFLWLISPKHAFYGEQLPRARKLMFSALVGFIYVFAFINLQESNHRQKMAIFYIIMFLENSLLVAVWLVGVWSDPPWYKSTVPLLVFSTFFGGLSFMALYYRYFHVRRLKYDAPNYHSGTMKSASSSQGKDVDPASHRHLNGTSNIQNESSGSKKMYSRRITGAGGLPIPGVFNCRFANASASSAAAALKRKKKKPTTFVPPPSIGSVGGREREEGGEDDRCLLQPDAIPFWCRPLSRQLNHQGGSSENEGSCARADIQQKLQEKKQKQLAELKVIEEEILQGKLQRRDTAGPAPQPVRQPAPYAKRHRAHTPEILLPEAVNVNNLPSNNHSHAVLAMPSSSDCVDRCPSPLDSLPQRLPLQRAPSDMESQISLPRSYTLPRQFKYYRQGKARKNIRTEHFVASTNSSDGDVDSGDENDSGDSSPHDNETLPQRPVLRLRPPPFPLRGYQGPPKHETKL</sequence>
<evidence type="ECO:0000256" key="2">
    <source>
        <dbReference type="ARBA" id="ARBA00008789"/>
    </source>
</evidence>
<feature type="compositionally biased region" description="Acidic residues" evidence="8">
    <location>
        <begin position="676"/>
        <end position="686"/>
    </location>
</feature>
<keyword evidence="6 7" id="KW-0472">Membrane</keyword>
<evidence type="ECO:0000256" key="7">
    <source>
        <dbReference type="RuleBase" id="RU910716"/>
    </source>
</evidence>
<feature type="region of interest" description="Disordered" evidence="8">
    <location>
        <begin position="613"/>
        <end position="636"/>
    </location>
</feature>